<protein>
    <submittedName>
        <fullName evidence="1">Uncharacterized protein</fullName>
    </submittedName>
</protein>
<dbReference type="EMBL" id="JAPCXB010000194">
    <property type="protein sequence ID" value="KAJ1605141.1"/>
    <property type="molecule type" value="Genomic_DNA"/>
</dbReference>
<comment type="caution">
    <text evidence="1">The sequence shown here is derived from an EMBL/GenBank/DDBJ whole genome shotgun (WGS) entry which is preliminary data.</text>
</comment>
<name>A0ABQ8P339_9CRYT</name>
<dbReference type="Proteomes" id="UP001071777">
    <property type="component" value="Unassembled WGS sequence"/>
</dbReference>
<gene>
    <name evidence="1" type="ORF">OJ252_3558</name>
</gene>
<sequence length="143" mass="16417">MMHSGFQNRDILTSLNIPISLWIENGTHLFHKNTPTLVDKAGKSLCMKCIVEMFSSSEKSSTYLSKICEDLMLMIKCERGRGAVRFMIGELLSNECSFIFEEMNKVDVSDSRPTKRRIWDNCFGFLGRNVAEQYDKPDTNFAE</sequence>
<evidence type="ECO:0000313" key="2">
    <source>
        <dbReference type="Proteomes" id="UP001071777"/>
    </source>
</evidence>
<organism evidence="1 2">
    <name type="scientific">Cryptosporidium canis</name>
    <dbReference type="NCBI Taxonomy" id="195482"/>
    <lineage>
        <taxon>Eukaryota</taxon>
        <taxon>Sar</taxon>
        <taxon>Alveolata</taxon>
        <taxon>Apicomplexa</taxon>
        <taxon>Conoidasida</taxon>
        <taxon>Coccidia</taxon>
        <taxon>Eucoccidiorida</taxon>
        <taxon>Eimeriorina</taxon>
        <taxon>Cryptosporidiidae</taxon>
        <taxon>Cryptosporidium</taxon>
    </lineage>
</organism>
<keyword evidence="2" id="KW-1185">Reference proteome</keyword>
<proteinExistence type="predicted"/>
<accession>A0ABQ8P339</accession>
<reference evidence="1" key="1">
    <citation type="submission" date="2022-10" db="EMBL/GenBank/DDBJ databases">
        <title>Adaptive evolution leads to modifications in subtelomeric GC content in a zoonotic Cryptosporidium species.</title>
        <authorList>
            <person name="Li J."/>
            <person name="Feng Y."/>
            <person name="Xiao L."/>
        </authorList>
    </citation>
    <scope>NUCLEOTIDE SEQUENCE</scope>
    <source>
        <strain evidence="1">25894</strain>
    </source>
</reference>
<evidence type="ECO:0000313" key="1">
    <source>
        <dbReference type="EMBL" id="KAJ1605141.1"/>
    </source>
</evidence>